<dbReference type="AlphaFoldDB" id="A0A7S1NV07"/>
<proteinExistence type="predicted"/>
<dbReference type="EMBL" id="HBGA01147467">
    <property type="protein sequence ID" value="CAD9042720.1"/>
    <property type="molecule type" value="Transcribed_RNA"/>
</dbReference>
<name>A0A7S1NV07_9EUGL</name>
<reference evidence="1" key="1">
    <citation type="submission" date="2021-01" db="EMBL/GenBank/DDBJ databases">
        <authorList>
            <person name="Corre E."/>
            <person name="Pelletier E."/>
            <person name="Niang G."/>
            <person name="Scheremetjew M."/>
            <person name="Finn R."/>
            <person name="Kale V."/>
            <person name="Holt S."/>
            <person name="Cochrane G."/>
            <person name="Meng A."/>
            <person name="Brown T."/>
            <person name="Cohen L."/>
        </authorList>
    </citation>
    <scope>NUCLEOTIDE SEQUENCE</scope>
    <source>
        <strain evidence="1">NIES-381</strain>
    </source>
</reference>
<accession>A0A7S1NV07</accession>
<gene>
    <name evidence="1" type="ORF">EGYM00392_LOCUS53897</name>
</gene>
<protein>
    <submittedName>
        <fullName evidence="1">Uncharacterized protein</fullName>
    </submittedName>
</protein>
<evidence type="ECO:0000313" key="1">
    <source>
        <dbReference type="EMBL" id="CAD9042720.1"/>
    </source>
</evidence>
<sequence length="124" mass="13804">MGSICYTSNSVSLIVPSSAWQIYPSLSSLRRNKSPCSHKCCQFFPRLPCLSPRSAQARAIHESEDSIQRFYNAGCGDKKAETLQMLLMYQGAIAYTVDEFGTLRCILTKKQWADFSAGIGPQLE</sequence>
<organism evidence="1">
    <name type="scientific">Eutreptiella gymnastica</name>
    <dbReference type="NCBI Taxonomy" id="73025"/>
    <lineage>
        <taxon>Eukaryota</taxon>
        <taxon>Discoba</taxon>
        <taxon>Euglenozoa</taxon>
        <taxon>Euglenida</taxon>
        <taxon>Spirocuta</taxon>
        <taxon>Euglenophyceae</taxon>
        <taxon>Eutreptiales</taxon>
        <taxon>Eutreptiaceae</taxon>
        <taxon>Eutreptiella</taxon>
    </lineage>
</organism>